<dbReference type="GO" id="GO:0006541">
    <property type="term" value="P:glutamine metabolic process"/>
    <property type="evidence" value="ECO:0007669"/>
    <property type="project" value="Ensembl"/>
</dbReference>
<dbReference type="GO" id="GO:0050152">
    <property type="term" value="F:omega-amidase activity"/>
    <property type="evidence" value="ECO:0007669"/>
    <property type="project" value="UniProtKB-EC"/>
</dbReference>
<dbReference type="GO" id="GO:0005829">
    <property type="term" value="C:cytosol"/>
    <property type="evidence" value="ECO:0007669"/>
    <property type="project" value="Ensembl"/>
</dbReference>
<name>A0A8C2U5E7_COTJA</name>
<dbReference type="InterPro" id="IPR036526">
    <property type="entry name" value="C-N_Hydrolase_sf"/>
</dbReference>
<dbReference type="InterPro" id="IPR045254">
    <property type="entry name" value="Nit1/2_C-N_Hydrolase"/>
</dbReference>
<dbReference type="GO" id="GO:0005739">
    <property type="term" value="C:mitochondrion"/>
    <property type="evidence" value="ECO:0007669"/>
    <property type="project" value="TreeGrafter"/>
</dbReference>
<evidence type="ECO:0000256" key="2">
    <source>
        <dbReference type="ARBA" id="ARBA00022801"/>
    </source>
</evidence>
<sequence>MLICSPVLKRQGSLGKCQAEGYKDGEGPGFPSEERLSELGLFSLEKRRLRGDLIQVYKSEVWGQSGEAGLFSVVHEDRTRGNGQKLEHRKFHFRLALIQLHVSAVKSDNLQRACRLIREASAKGAKVVALPECFNSPYGTQYFKEYAEKIPGESTQKLSEVAKECSIYLIGGSIPEEDGGKLYNTCTVFGPDGTILAKHRKIHLFDINVPGKIQFKESETLSPGDSFSMFDTPYCKVGLGICYDIRFAELAQIYGQKGCQLLIYPGAFNMTTGPAHWELLQRGRAVDNQVYVAAVSPARDEKASYVAWGHSTVVNPWGEVIAKAGPEETVIYTDIDLKKLAEVRQQIPILSQKRYDLYGIEMKK</sequence>
<reference evidence="8" key="1">
    <citation type="submission" date="2015-11" db="EMBL/GenBank/DDBJ databases">
        <authorList>
            <consortium name="International Coturnix japonica Genome Analysis Consortium"/>
            <person name="Warren W."/>
            <person name="Burt D.W."/>
            <person name="Antin P.B."/>
            <person name="Lanford R."/>
            <person name="Gros J."/>
            <person name="Wilson R.K."/>
        </authorList>
    </citation>
    <scope>NUCLEOTIDE SEQUENCE [LARGE SCALE GENOMIC DNA]</scope>
</reference>
<accession>A0A8C2U5E7</accession>
<evidence type="ECO:0000256" key="3">
    <source>
        <dbReference type="ARBA" id="ARBA00036637"/>
    </source>
</evidence>
<dbReference type="Ensembl" id="ENSCJPT00005030194.1">
    <property type="protein sequence ID" value="ENSCJPP00005022016.1"/>
    <property type="gene ID" value="ENSCJPG00005017492.1"/>
</dbReference>
<dbReference type="AlphaFoldDB" id="A0A8C2U5E7"/>
<dbReference type="FunFam" id="3.60.110.10:FF:000002">
    <property type="entry name" value="Nitrilase family member 2"/>
    <property type="match status" value="1"/>
</dbReference>
<comment type="catalytic activity">
    <reaction evidence="6">
        <text>2-oxosuccinamate + H2O = oxaloacetate + NH4(+)</text>
        <dbReference type="Rhea" id="RHEA:59412"/>
        <dbReference type="ChEBI" id="CHEBI:15377"/>
        <dbReference type="ChEBI" id="CHEBI:16452"/>
        <dbReference type="ChEBI" id="CHEBI:28938"/>
        <dbReference type="ChEBI" id="CHEBI:57735"/>
        <dbReference type="EC" id="3.5.1.3"/>
    </reaction>
    <physiologicalReaction direction="left-to-right" evidence="6">
        <dbReference type="Rhea" id="RHEA:59413"/>
    </physiologicalReaction>
</comment>
<dbReference type="PANTHER" id="PTHR23088">
    <property type="entry name" value="NITRILASE-RELATED"/>
    <property type="match status" value="1"/>
</dbReference>
<dbReference type="PANTHER" id="PTHR23088:SF30">
    <property type="entry name" value="OMEGA-AMIDASE NIT2"/>
    <property type="match status" value="1"/>
</dbReference>
<dbReference type="CDD" id="cd07572">
    <property type="entry name" value="nit"/>
    <property type="match status" value="1"/>
</dbReference>
<comment type="similarity">
    <text evidence="1">Belongs to the carbon-nitrogen hydrolase superfamily. NIT1/NIT2 family.</text>
</comment>
<evidence type="ECO:0000313" key="9">
    <source>
        <dbReference type="Proteomes" id="UP000694412"/>
    </source>
</evidence>
<evidence type="ECO:0000256" key="5">
    <source>
        <dbReference type="ARBA" id="ARBA00041576"/>
    </source>
</evidence>
<gene>
    <name evidence="8" type="primary">NIT2</name>
</gene>
<dbReference type="Proteomes" id="UP000694412">
    <property type="component" value="Chromosome 1"/>
</dbReference>
<dbReference type="InterPro" id="IPR003010">
    <property type="entry name" value="C-N_Hydrolase"/>
</dbReference>
<evidence type="ECO:0000256" key="6">
    <source>
        <dbReference type="ARBA" id="ARBA00048745"/>
    </source>
</evidence>
<proteinExistence type="inferred from homology"/>
<reference evidence="8" key="3">
    <citation type="submission" date="2025-09" db="UniProtKB">
        <authorList>
            <consortium name="Ensembl"/>
        </authorList>
    </citation>
    <scope>IDENTIFICATION</scope>
</reference>
<evidence type="ECO:0000259" key="7">
    <source>
        <dbReference type="PROSITE" id="PS50263"/>
    </source>
</evidence>
<reference evidence="8" key="2">
    <citation type="submission" date="2025-08" db="UniProtKB">
        <authorList>
            <consortium name="Ensembl"/>
        </authorList>
    </citation>
    <scope>IDENTIFICATION</scope>
</reference>
<dbReference type="SUPFAM" id="SSF56317">
    <property type="entry name" value="Carbon-nitrogen hydrolase"/>
    <property type="match status" value="1"/>
</dbReference>
<dbReference type="Pfam" id="PF00795">
    <property type="entry name" value="CN_hydrolase"/>
    <property type="match status" value="1"/>
</dbReference>
<dbReference type="GO" id="GO:0006107">
    <property type="term" value="P:oxaloacetate metabolic process"/>
    <property type="evidence" value="ECO:0007669"/>
    <property type="project" value="Ensembl"/>
</dbReference>
<keyword evidence="9" id="KW-1185">Reference proteome</keyword>
<comment type="catalytic activity">
    <reaction evidence="3">
        <text>2-oxoglutaramate + H2O = 2-oxoglutarate + NH4(+)</text>
        <dbReference type="Rhea" id="RHEA:32963"/>
        <dbReference type="ChEBI" id="CHEBI:15377"/>
        <dbReference type="ChEBI" id="CHEBI:16769"/>
        <dbReference type="ChEBI" id="CHEBI:16810"/>
        <dbReference type="ChEBI" id="CHEBI:28938"/>
        <dbReference type="EC" id="3.5.1.3"/>
    </reaction>
    <physiologicalReaction direction="left-to-right" evidence="3">
        <dbReference type="Rhea" id="RHEA:32964"/>
    </physiologicalReaction>
</comment>
<evidence type="ECO:0000256" key="4">
    <source>
        <dbReference type="ARBA" id="ARBA00039118"/>
    </source>
</evidence>
<dbReference type="EC" id="3.5.1.3" evidence="4"/>
<evidence type="ECO:0000256" key="1">
    <source>
        <dbReference type="ARBA" id="ARBA00010613"/>
    </source>
</evidence>
<organism evidence="8 9">
    <name type="scientific">Coturnix japonica</name>
    <name type="common">Japanese quail</name>
    <name type="synonym">Coturnix coturnix japonica</name>
    <dbReference type="NCBI Taxonomy" id="93934"/>
    <lineage>
        <taxon>Eukaryota</taxon>
        <taxon>Metazoa</taxon>
        <taxon>Chordata</taxon>
        <taxon>Craniata</taxon>
        <taxon>Vertebrata</taxon>
        <taxon>Euteleostomi</taxon>
        <taxon>Archelosauria</taxon>
        <taxon>Archosauria</taxon>
        <taxon>Dinosauria</taxon>
        <taxon>Saurischia</taxon>
        <taxon>Theropoda</taxon>
        <taxon>Coelurosauria</taxon>
        <taxon>Aves</taxon>
        <taxon>Neognathae</taxon>
        <taxon>Galloanserae</taxon>
        <taxon>Galliformes</taxon>
        <taxon>Phasianidae</taxon>
        <taxon>Perdicinae</taxon>
        <taxon>Coturnix</taxon>
    </lineage>
</organism>
<feature type="domain" description="CN hydrolase" evidence="7">
    <location>
        <begin position="93"/>
        <end position="337"/>
    </location>
</feature>
<evidence type="ECO:0000313" key="8">
    <source>
        <dbReference type="Ensembl" id="ENSCJPP00005022016.1"/>
    </source>
</evidence>
<dbReference type="GO" id="GO:0005813">
    <property type="term" value="C:centrosome"/>
    <property type="evidence" value="ECO:0007669"/>
    <property type="project" value="Ensembl"/>
</dbReference>
<keyword evidence="2" id="KW-0378">Hydrolase</keyword>
<dbReference type="GeneTree" id="ENSGT00550000074838"/>
<dbReference type="Gene3D" id="3.60.110.10">
    <property type="entry name" value="Carbon-nitrogen hydrolase"/>
    <property type="match status" value="1"/>
</dbReference>
<protein>
    <recommendedName>
        <fullName evidence="4">omega-amidase</fullName>
        <ecNumber evidence="4">3.5.1.3</ecNumber>
    </recommendedName>
    <alternativeName>
        <fullName evidence="5">Nitrilase homolog 2</fullName>
    </alternativeName>
</protein>
<dbReference type="PROSITE" id="PS50263">
    <property type="entry name" value="CN_HYDROLASE"/>
    <property type="match status" value="1"/>
</dbReference>
<dbReference type="GO" id="GO:0006528">
    <property type="term" value="P:asparagine metabolic process"/>
    <property type="evidence" value="ECO:0007669"/>
    <property type="project" value="Ensembl"/>
</dbReference>